<dbReference type="Proteomes" id="UP000828048">
    <property type="component" value="Chromosome 10"/>
</dbReference>
<proteinExistence type="predicted"/>
<organism evidence="1 2">
    <name type="scientific">Vaccinium darrowii</name>
    <dbReference type="NCBI Taxonomy" id="229202"/>
    <lineage>
        <taxon>Eukaryota</taxon>
        <taxon>Viridiplantae</taxon>
        <taxon>Streptophyta</taxon>
        <taxon>Embryophyta</taxon>
        <taxon>Tracheophyta</taxon>
        <taxon>Spermatophyta</taxon>
        <taxon>Magnoliopsida</taxon>
        <taxon>eudicotyledons</taxon>
        <taxon>Gunneridae</taxon>
        <taxon>Pentapetalae</taxon>
        <taxon>asterids</taxon>
        <taxon>Ericales</taxon>
        <taxon>Ericaceae</taxon>
        <taxon>Vaccinioideae</taxon>
        <taxon>Vaccinieae</taxon>
        <taxon>Vaccinium</taxon>
    </lineage>
</organism>
<gene>
    <name evidence="1" type="ORF">Vadar_023833</name>
</gene>
<name>A0ACB7XKA4_9ERIC</name>
<evidence type="ECO:0000313" key="1">
    <source>
        <dbReference type="EMBL" id="KAH7840958.1"/>
    </source>
</evidence>
<accession>A0ACB7XKA4</accession>
<evidence type="ECO:0000313" key="2">
    <source>
        <dbReference type="Proteomes" id="UP000828048"/>
    </source>
</evidence>
<sequence length="252" mass="27852">MFPNIGGAGNSGNNGKDVSPDTLAMPPPPPPPPTNYYSIQQVTAALRQNTQPPPPPVPQQNMNMPMLSFTSLLNDDHAAEIVEQGDQIDEIIKAHAEQLRRTLADKWQGHYRTLLCSAEERASKKLQEKEIELERTVLRNAELEQMVAHFSKEAQVWEEKVKRLEDMVGRLRAELLKRGGGGGAAEDSESSYVDPDRVEPVFLPCKRCGKRVATVMIWPCRHVCICKRCDGAAKACPVCGSVKTNSTEVVLP</sequence>
<comment type="caution">
    <text evidence="1">The sequence shown here is derived from an EMBL/GenBank/DDBJ whole genome shotgun (WGS) entry which is preliminary data.</text>
</comment>
<reference evidence="1 2" key="1">
    <citation type="journal article" date="2021" name="Hortic Res">
        <title>High-quality reference genome and annotation aids understanding of berry development for evergreen blueberry (Vaccinium darrowii).</title>
        <authorList>
            <person name="Yu J."/>
            <person name="Hulse-Kemp A.M."/>
            <person name="Babiker E."/>
            <person name="Staton M."/>
        </authorList>
    </citation>
    <scope>NUCLEOTIDE SEQUENCE [LARGE SCALE GENOMIC DNA]</scope>
    <source>
        <strain evidence="2">cv. NJ 8807/NJ 8810</strain>
        <tissue evidence="1">Young leaf</tissue>
    </source>
</reference>
<protein>
    <submittedName>
        <fullName evidence="1">Uncharacterized protein</fullName>
    </submittedName>
</protein>
<keyword evidence="2" id="KW-1185">Reference proteome</keyword>
<dbReference type="EMBL" id="CM037160">
    <property type="protein sequence ID" value="KAH7840958.1"/>
    <property type="molecule type" value="Genomic_DNA"/>
</dbReference>